<reference evidence="8" key="2">
    <citation type="journal article" date="2021" name="PeerJ">
        <title>Extensive microbial diversity within the chicken gut microbiome revealed by metagenomics and culture.</title>
        <authorList>
            <person name="Gilroy R."/>
            <person name="Ravi A."/>
            <person name="Getino M."/>
            <person name="Pursley I."/>
            <person name="Horton D.L."/>
            <person name="Alikhan N.F."/>
            <person name="Baker D."/>
            <person name="Gharbi K."/>
            <person name="Hall N."/>
            <person name="Watson M."/>
            <person name="Adriaenssens E.M."/>
            <person name="Foster-Nyarko E."/>
            <person name="Jarju S."/>
            <person name="Secka A."/>
            <person name="Antonio M."/>
            <person name="Oren A."/>
            <person name="Chaudhuri R.R."/>
            <person name="La Ragione R."/>
            <person name="Hildebrand F."/>
            <person name="Pallen M.J."/>
        </authorList>
    </citation>
    <scope>NUCLEOTIDE SEQUENCE</scope>
    <source>
        <strain evidence="8">4920</strain>
    </source>
</reference>
<dbReference type="InterPro" id="IPR007197">
    <property type="entry name" value="rSAM"/>
</dbReference>
<evidence type="ECO:0000256" key="6">
    <source>
        <dbReference type="ARBA" id="ARBA00023014"/>
    </source>
</evidence>
<dbReference type="CDD" id="cd21124">
    <property type="entry name" value="SPASM_CteB-like"/>
    <property type="match status" value="1"/>
</dbReference>
<dbReference type="SUPFAM" id="SSF102114">
    <property type="entry name" value="Radical SAM enzymes"/>
    <property type="match status" value="1"/>
</dbReference>
<comment type="caution">
    <text evidence="8">The sequence shown here is derived from an EMBL/GenBank/DDBJ whole genome shotgun (WGS) entry which is preliminary data.</text>
</comment>
<dbReference type="GO" id="GO:0051539">
    <property type="term" value="F:4 iron, 4 sulfur cluster binding"/>
    <property type="evidence" value="ECO:0007669"/>
    <property type="project" value="UniProtKB-KW"/>
</dbReference>
<dbReference type="SFLD" id="SFLDG01384">
    <property type="entry name" value="thioether_bond_formation_requi"/>
    <property type="match status" value="1"/>
</dbReference>
<organism evidence="8 9">
    <name type="scientific">Candidatus Aphodoplasma excrementigallinarum</name>
    <dbReference type="NCBI Taxonomy" id="2840673"/>
    <lineage>
        <taxon>Bacteria</taxon>
        <taxon>Bacillati</taxon>
        <taxon>Bacillota</taxon>
        <taxon>Clostridia</taxon>
        <taxon>Eubacteriales</taxon>
        <taxon>Candidatus Aphodoplasma</taxon>
    </lineage>
</organism>
<evidence type="ECO:0000256" key="3">
    <source>
        <dbReference type="ARBA" id="ARBA00022691"/>
    </source>
</evidence>
<dbReference type="PANTHER" id="PTHR43273:SF8">
    <property type="entry name" value="RADICAL SAM DOMAIN PROTEIN"/>
    <property type="match status" value="1"/>
</dbReference>
<gene>
    <name evidence="8" type="primary">scfB</name>
    <name evidence="8" type="ORF">IAC74_02655</name>
</gene>
<dbReference type="InterPro" id="IPR013785">
    <property type="entry name" value="Aldolase_TIM"/>
</dbReference>
<dbReference type="GO" id="GO:0046872">
    <property type="term" value="F:metal ion binding"/>
    <property type="evidence" value="ECO:0007669"/>
    <property type="project" value="UniProtKB-KW"/>
</dbReference>
<dbReference type="NCBIfam" id="TIGR03974">
    <property type="entry name" value="rSAM_six_Cys"/>
    <property type="match status" value="1"/>
</dbReference>
<evidence type="ECO:0000256" key="2">
    <source>
        <dbReference type="ARBA" id="ARBA00022485"/>
    </source>
</evidence>
<evidence type="ECO:0000256" key="5">
    <source>
        <dbReference type="ARBA" id="ARBA00023004"/>
    </source>
</evidence>
<dbReference type="PANTHER" id="PTHR43273">
    <property type="entry name" value="ANAEROBIC SULFATASE-MATURATING ENZYME HOMOLOG ASLB-RELATED"/>
    <property type="match status" value="1"/>
</dbReference>
<dbReference type="SFLD" id="SFLDG01386">
    <property type="entry name" value="main_SPASM_domain-containing"/>
    <property type="match status" value="1"/>
</dbReference>
<dbReference type="Pfam" id="PF13186">
    <property type="entry name" value="SPASM"/>
    <property type="match status" value="1"/>
</dbReference>
<keyword evidence="6" id="KW-0411">Iron-sulfur</keyword>
<comment type="cofactor">
    <cofactor evidence="1">
        <name>[4Fe-4S] cluster</name>
        <dbReference type="ChEBI" id="CHEBI:49883"/>
    </cofactor>
</comment>
<reference evidence="8" key="1">
    <citation type="submission" date="2020-10" db="EMBL/GenBank/DDBJ databases">
        <authorList>
            <person name="Gilroy R."/>
        </authorList>
    </citation>
    <scope>NUCLEOTIDE SEQUENCE</scope>
    <source>
        <strain evidence="8">4920</strain>
    </source>
</reference>
<dbReference type="Pfam" id="PF04055">
    <property type="entry name" value="Radical_SAM"/>
    <property type="match status" value="1"/>
</dbReference>
<evidence type="ECO:0000313" key="9">
    <source>
        <dbReference type="Proteomes" id="UP000886743"/>
    </source>
</evidence>
<evidence type="ECO:0000256" key="1">
    <source>
        <dbReference type="ARBA" id="ARBA00001966"/>
    </source>
</evidence>
<dbReference type="EMBL" id="DVOF01000077">
    <property type="protein sequence ID" value="HIV02450.1"/>
    <property type="molecule type" value="Genomic_DNA"/>
</dbReference>
<dbReference type="SFLD" id="SFLDS00029">
    <property type="entry name" value="Radical_SAM"/>
    <property type="match status" value="1"/>
</dbReference>
<dbReference type="PROSITE" id="PS51918">
    <property type="entry name" value="RADICAL_SAM"/>
    <property type="match status" value="1"/>
</dbReference>
<dbReference type="AlphaFoldDB" id="A0A9D1NGH4"/>
<dbReference type="InterPro" id="IPR058240">
    <property type="entry name" value="rSAM_sf"/>
</dbReference>
<feature type="domain" description="Radical SAM core" evidence="7">
    <location>
        <begin position="94"/>
        <end position="327"/>
    </location>
</feature>
<name>A0A9D1NGH4_9FIRM</name>
<evidence type="ECO:0000256" key="4">
    <source>
        <dbReference type="ARBA" id="ARBA00022723"/>
    </source>
</evidence>
<sequence length="456" mass="51432">MIHYYKLLGKNIVLDVFSGAVHVLDDVAYDVVAYFGQDFVREQTCPAGLLEALGSKYGEDAVRGAYEEICGLYDAELLYTTDIYEEYAKNIEKNSVVKAMCLHIAHDCNLRCKYCFADTGSFHHGRSMMSAEVGKKAIDFVIQNSGKRKNIEIDYFGGEPLMNFGVVKEITEYAKEQGAKHGKNFRFTITTNGLLLDEAKKAYINENMSNIVLSLDGTKEVNDRVRVRVDGSGSYDSIVPKFQDIAESRGQDNYYVRGTFTAYNLDFAKDVLHLADLGFEQTSVEPVVAPYEEPYALREEHLPKIYEEYEKLAAEYVARRKNGKPFNFFHFMIDLSQGPCVIKRMSGCGSGHEYVAVTPDGDIYPCHQFVGNEDFKMGSVLDGSFDETIKNRFQRSNVYTKDACRDCFAKFYCSGGCPANAYNFNKDIDKPYKLACDMERKRVECALAIAACLSEE</sequence>
<keyword evidence="4" id="KW-0479">Metal-binding</keyword>
<dbReference type="SFLD" id="SFLDG01067">
    <property type="entry name" value="SPASM/twitch_domain_containing"/>
    <property type="match status" value="1"/>
</dbReference>
<dbReference type="InterPro" id="IPR023867">
    <property type="entry name" value="Sulphatase_maturase_rSAM"/>
</dbReference>
<dbReference type="InterPro" id="IPR023885">
    <property type="entry name" value="4Fe4S-binding_SPASM_dom"/>
</dbReference>
<keyword evidence="3" id="KW-0949">S-adenosyl-L-methionine</keyword>
<keyword evidence="2" id="KW-0004">4Fe-4S</keyword>
<dbReference type="PROSITE" id="PS01305">
    <property type="entry name" value="MOAA_NIFB_PQQE"/>
    <property type="match status" value="1"/>
</dbReference>
<dbReference type="CDD" id="cd01335">
    <property type="entry name" value="Radical_SAM"/>
    <property type="match status" value="1"/>
</dbReference>
<evidence type="ECO:0000313" key="8">
    <source>
        <dbReference type="EMBL" id="HIV02450.1"/>
    </source>
</evidence>
<dbReference type="InterPro" id="IPR047602">
    <property type="entry name" value="SPASM_CteB-like"/>
</dbReference>
<dbReference type="Proteomes" id="UP000886743">
    <property type="component" value="Unassembled WGS sequence"/>
</dbReference>
<keyword evidence="5" id="KW-0408">Iron</keyword>
<dbReference type="InterPro" id="IPR024025">
    <property type="entry name" value="SCIFF_rSAM_maturase"/>
</dbReference>
<dbReference type="NCBIfam" id="TIGR04085">
    <property type="entry name" value="rSAM_more_4Fe4S"/>
    <property type="match status" value="1"/>
</dbReference>
<evidence type="ECO:0000259" key="7">
    <source>
        <dbReference type="PROSITE" id="PS51918"/>
    </source>
</evidence>
<protein>
    <submittedName>
        <fullName evidence="8">Thioether cross-link-forming SCIFF peptide maturase</fullName>
    </submittedName>
</protein>
<dbReference type="Gene3D" id="3.20.20.70">
    <property type="entry name" value="Aldolase class I"/>
    <property type="match status" value="1"/>
</dbReference>
<dbReference type="GO" id="GO:0016491">
    <property type="term" value="F:oxidoreductase activity"/>
    <property type="evidence" value="ECO:0007669"/>
    <property type="project" value="InterPro"/>
</dbReference>
<accession>A0A9D1NGH4</accession>
<dbReference type="InterPro" id="IPR000385">
    <property type="entry name" value="MoaA_NifB_PqqE_Fe-S-bd_CS"/>
</dbReference>
<proteinExistence type="predicted"/>